<dbReference type="InterPro" id="IPR027417">
    <property type="entry name" value="P-loop_NTPase"/>
</dbReference>
<dbReference type="CDD" id="cd06170">
    <property type="entry name" value="LuxR_C_like"/>
    <property type="match status" value="1"/>
</dbReference>
<dbReference type="InterPro" id="IPR036388">
    <property type="entry name" value="WH-like_DNA-bd_sf"/>
</dbReference>
<dbReference type="Pfam" id="PF13191">
    <property type="entry name" value="AAA_16"/>
    <property type="match status" value="1"/>
</dbReference>
<dbReference type="AlphaFoldDB" id="A0A917F5M7"/>
<reference evidence="5" key="2">
    <citation type="submission" date="2020-09" db="EMBL/GenBank/DDBJ databases">
        <authorList>
            <person name="Sun Q."/>
            <person name="Zhou Y."/>
        </authorList>
    </citation>
    <scope>NUCLEOTIDE SEQUENCE</scope>
    <source>
        <strain evidence="5">CGMCC 1.12160</strain>
    </source>
</reference>
<dbReference type="Pfam" id="PF00196">
    <property type="entry name" value="GerE"/>
    <property type="match status" value="1"/>
</dbReference>
<dbReference type="SUPFAM" id="SSF46894">
    <property type="entry name" value="C-terminal effector domain of the bipartite response regulators"/>
    <property type="match status" value="1"/>
</dbReference>
<dbReference type="PANTHER" id="PTHR16305">
    <property type="entry name" value="TESTICULAR SOLUBLE ADENYLYL CYCLASE"/>
    <property type="match status" value="1"/>
</dbReference>
<comment type="caution">
    <text evidence="5">The sequence shown here is derived from an EMBL/GenBank/DDBJ whole genome shotgun (WGS) entry which is preliminary data.</text>
</comment>
<dbReference type="Gene3D" id="3.40.50.300">
    <property type="entry name" value="P-loop containing nucleotide triphosphate hydrolases"/>
    <property type="match status" value="1"/>
</dbReference>
<dbReference type="PROSITE" id="PS00622">
    <property type="entry name" value="HTH_LUXR_1"/>
    <property type="match status" value="1"/>
</dbReference>
<feature type="domain" description="HTH luxR-type" evidence="4">
    <location>
        <begin position="957"/>
        <end position="1022"/>
    </location>
</feature>
<dbReference type="GO" id="GO:0004016">
    <property type="term" value="F:adenylate cyclase activity"/>
    <property type="evidence" value="ECO:0007669"/>
    <property type="project" value="TreeGrafter"/>
</dbReference>
<dbReference type="PANTHER" id="PTHR16305:SF35">
    <property type="entry name" value="TRANSCRIPTIONAL ACTIVATOR DOMAIN"/>
    <property type="match status" value="1"/>
</dbReference>
<evidence type="ECO:0000256" key="1">
    <source>
        <dbReference type="ARBA" id="ARBA00022741"/>
    </source>
</evidence>
<gene>
    <name evidence="5" type="ORF">GCM10011366_22740</name>
</gene>
<dbReference type="Proteomes" id="UP000605670">
    <property type="component" value="Unassembled WGS sequence"/>
</dbReference>
<dbReference type="EMBL" id="BMEM01000003">
    <property type="protein sequence ID" value="GGF54322.1"/>
    <property type="molecule type" value="Genomic_DNA"/>
</dbReference>
<proteinExistence type="predicted"/>
<feature type="region of interest" description="Disordered" evidence="3">
    <location>
        <begin position="118"/>
        <end position="152"/>
    </location>
</feature>
<protein>
    <submittedName>
        <fullName evidence="5">LuxR family transcriptional regulator</fullName>
    </submittedName>
</protein>
<evidence type="ECO:0000313" key="6">
    <source>
        <dbReference type="Proteomes" id="UP000605670"/>
    </source>
</evidence>
<dbReference type="GO" id="GO:0006355">
    <property type="term" value="P:regulation of DNA-templated transcription"/>
    <property type="evidence" value="ECO:0007669"/>
    <property type="project" value="InterPro"/>
</dbReference>
<evidence type="ECO:0000256" key="2">
    <source>
        <dbReference type="ARBA" id="ARBA00022840"/>
    </source>
</evidence>
<dbReference type="PRINTS" id="PR00038">
    <property type="entry name" value="HTHLUXR"/>
</dbReference>
<dbReference type="InterPro" id="IPR016032">
    <property type="entry name" value="Sig_transdc_resp-reg_C-effctor"/>
</dbReference>
<dbReference type="PROSITE" id="PS50043">
    <property type="entry name" value="HTH_LUXR_2"/>
    <property type="match status" value="1"/>
</dbReference>
<keyword evidence="6" id="KW-1185">Reference proteome</keyword>
<dbReference type="Gene3D" id="1.25.40.10">
    <property type="entry name" value="Tetratricopeptide repeat domain"/>
    <property type="match status" value="1"/>
</dbReference>
<dbReference type="SMART" id="SM00421">
    <property type="entry name" value="HTH_LUXR"/>
    <property type="match status" value="1"/>
</dbReference>
<reference evidence="5" key="1">
    <citation type="journal article" date="2014" name="Int. J. Syst. Evol. Microbiol.">
        <title>Complete genome sequence of Corynebacterium casei LMG S-19264T (=DSM 44701T), isolated from a smear-ripened cheese.</title>
        <authorList>
            <consortium name="US DOE Joint Genome Institute (JGI-PGF)"/>
            <person name="Walter F."/>
            <person name="Albersmeier A."/>
            <person name="Kalinowski J."/>
            <person name="Ruckert C."/>
        </authorList>
    </citation>
    <scope>NUCLEOTIDE SEQUENCE</scope>
    <source>
        <strain evidence="5">CGMCC 1.12160</strain>
    </source>
</reference>
<evidence type="ECO:0000256" key="3">
    <source>
        <dbReference type="SAM" id="MobiDB-lite"/>
    </source>
</evidence>
<dbReference type="InterPro" id="IPR011990">
    <property type="entry name" value="TPR-like_helical_dom_sf"/>
</dbReference>
<name>A0A917F5M7_9MICO</name>
<evidence type="ECO:0000313" key="5">
    <source>
        <dbReference type="EMBL" id="GGF54322.1"/>
    </source>
</evidence>
<dbReference type="GO" id="GO:0005737">
    <property type="term" value="C:cytoplasm"/>
    <property type="evidence" value="ECO:0007669"/>
    <property type="project" value="TreeGrafter"/>
</dbReference>
<accession>A0A917F5M7</accession>
<keyword evidence="1" id="KW-0547">Nucleotide-binding</keyword>
<sequence length="1025" mass="107813">MMGDVTPEERAATPLLGRDDELAQLVDLVGLGSDPRSTMVVLGGDAGVGKTRLLRELGARAEQAGWRMLAGHCLDFGDSAVPLMPFREVLGRLDEDARRAMVPVVASHPALARLAPTRHLPAPGEGEDGTDGGMTLPAPQRVPGGAPFGSAGDAGDVAGRGELFEGIYAALETLGEQGPVLLVVEDVHWADRSTRDLLSFLFARGLRAPVSVVVSYRADDLHRRHPLRTTLAEWGRLSAVARLHLDRLADADVRELVHVVRPELTDVRAVEGIVRRAEGNAFFAEELLNTECPGGEALPWNLADVLLVRLDRLPEATRVVVRAAACVGRRASHALLAAVVDLSDAELDEALRAAVEAQVLVTGSDASYTFRHALLAEAVYDDLLPGERARIHAACALALREGRASGTAAELARHARAGHDPVTAVHASVEAGQDAMAVGGPDEAAQHFLNALELLDLPGVAAEAGLRRSALVLDAAQALLTSGHSSKAVTLLHREVGEVRGADGGAGDAASTPEEGERAELLTALGYAVCAVDDARVSAGDATDEALALLGEERSARRARALAVSALVAYGSGDDDGARRAAQASYDLASELGLERLRSDAATTLGRLTSSGDPDAAQRAIKEVVERSRATGDIDGLIRGLHQLGGILFELGRYEEARPRYREAAELALRHGRQWGPYGFDARVLAGLVSYHLGDWEEVDRIVDVDQQAPPPVPGALLRALALHTLAGRGDPAAPAALAASPEATDRDGWAVILRAVAAVDVLGDVGDLAGAVETYDRASEAVRLLWGVRSFAAQVRLAALVVGHLATRAALAAGPEREELVRTAARLAEDVERTVGSSAARGRSLGPEGLAWSARHRAEQLRLRWRAGLEAPELEELVAAWEEAVERFERLGHAFETARSRARLAAVLSAAGAEHATRVAALVAQARAVAERLGALPLLSELAAVDGGPVRSAAATGPAPAQLTRREAEVLRLVAAGRSNGEIGRQLFIATKTVSVHVSNILGKLGVTSRTEAAAVARERGLLG</sequence>
<dbReference type="GO" id="GO:0003677">
    <property type="term" value="F:DNA binding"/>
    <property type="evidence" value="ECO:0007669"/>
    <property type="project" value="InterPro"/>
</dbReference>
<dbReference type="Gene3D" id="1.10.10.10">
    <property type="entry name" value="Winged helix-like DNA-binding domain superfamily/Winged helix DNA-binding domain"/>
    <property type="match status" value="1"/>
</dbReference>
<dbReference type="InterPro" id="IPR041664">
    <property type="entry name" value="AAA_16"/>
</dbReference>
<dbReference type="InterPro" id="IPR000792">
    <property type="entry name" value="Tscrpt_reg_LuxR_C"/>
</dbReference>
<keyword evidence="2" id="KW-0067">ATP-binding</keyword>
<organism evidence="5 6">
    <name type="scientific">Ornithinimicrobium tianjinense</name>
    <dbReference type="NCBI Taxonomy" id="1195761"/>
    <lineage>
        <taxon>Bacteria</taxon>
        <taxon>Bacillati</taxon>
        <taxon>Actinomycetota</taxon>
        <taxon>Actinomycetes</taxon>
        <taxon>Micrococcales</taxon>
        <taxon>Ornithinimicrobiaceae</taxon>
        <taxon>Ornithinimicrobium</taxon>
    </lineage>
</organism>
<evidence type="ECO:0000259" key="4">
    <source>
        <dbReference type="PROSITE" id="PS50043"/>
    </source>
</evidence>
<dbReference type="SUPFAM" id="SSF48452">
    <property type="entry name" value="TPR-like"/>
    <property type="match status" value="1"/>
</dbReference>
<dbReference type="GO" id="GO:0005524">
    <property type="term" value="F:ATP binding"/>
    <property type="evidence" value="ECO:0007669"/>
    <property type="project" value="UniProtKB-KW"/>
</dbReference>
<dbReference type="SUPFAM" id="SSF52540">
    <property type="entry name" value="P-loop containing nucleoside triphosphate hydrolases"/>
    <property type="match status" value="1"/>
</dbReference>